<dbReference type="PANTHER" id="PTHR34108">
    <property type="entry name" value="SEPTUM SITE-DETERMINING PROTEIN MINC"/>
    <property type="match status" value="1"/>
</dbReference>
<protein>
    <recommendedName>
        <fullName evidence="6">Probable septum site-determining protein MinC</fullName>
    </recommendedName>
</protein>
<reference evidence="10" key="1">
    <citation type="submission" date="2021-12" db="EMBL/GenBank/DDBJ databases">
        <authorList>
            <person name="Rodrigo-Torres L."/>
            <person name="Arahal R. D."/>
            <person name="Lucena T."/>
        </authorList>
    </citation>
    <scope>NUCLEOTIDE SEQUENCE</scope>
    <source>
        <strain evidence="10">CECT 8267</strain>
    </source>
</reference>
<dbReference type="Pfam" id="PF05209">
    <property type="entry name" value="MinC_N"/>
    <property type="match status" value="1"/>
</dbReference>
<feature type="domain" description="Septum formation inhibitor MinC C-terminal" evidence="8">
    <location>
        <begin position="135"/>
        <end position="235"/>
    </location>
</feature>
<evidence type="ECO:0000259" key="9">
    <source>
        <dbReference type="Pfam" id="PF05209"/>
    </source>
</evidence>
<name>A0ABN8ENE4_9GAMM</name>
<dbReference type="PANTHER" id="PTHR34108:SF1">
    <property type="entry name" value="SEPTUM SITE-DETERMINING PROTEIN MINC"/>
    <property type="match status" value="1"/>
</dbReference>
<keyword evidence="3 6" id="KW-0717">Septation</keyword>
<evidence type="ECO:0000256" key="7">
    <source>
        <dbReference type="SAM" id="MobiDB-lite"/>
    </source>
</evidence>
<keyword evidence="4 6" id="KW-0131">Cell cycle</keyword>
<evidence type="ECO:0000256" key="1">
    <source>
        <dbReference type="ARBA" id="ARBA00006291"/>
    </source>
</evidence>
<organism evidence="10 11">
    <name type="scientific">Sinobacterium norvegicum</name>
    <dbReference type="NCBI Taxonomy" id="1641715"/>
    <lineage>
        <taxon>Bacteria</taxon>
        <taxon>Pseudomonadati</taxon>
        <taxon>Pseudomonadota</taxon>
        <taxon>Gammaproteobacteria</taxon>
        <taxon>Cellvibrionales</taxon>
        <taxon>Spongiibacteraceae</taxon>
        <taxon>Sinobacterium</taxon>
    </lineage>
</organism>
<evidence type="ECO:0000256" key="2">
    <source>
        <dbReference type="ARBA" id="ARBA00022618"/>
    </source>
</evidence>
<dbReference type="InterPro" id="IPR016098">
    <property type="entry name" value="CAP/MinC_C"/>
</dbReference>
<proteinExistence type="inferred from homology"/>
<keyword evidence="11" id="KW-1185">Reference proteome</keyword>
<dbReference type="Pfam" id="PF03775">
    <property type="entry name" value="MinC_C"/>
    <property type="match status" value="1"/>
</dbReference>
<accession>A0ABN8ENE4</accession>
<evidence type="ECO:0000256" key="4">
    <source>
        <dbReference type="ARBA" id="ARBA00023306"/>
    </source>
</evidence>
<dbReference type="InterPro" id="IPR036145">
    <property type="entry name" value="MinC_C_sf"/>
</dbReference>
<dbReference type="InterPro" id="IPR007874">
    <property type="entry name" value="MinC_N"/>
</dbReference>
<evidence type="ECO:0000313" key="10">
    <source>
        <dbReference type="EMBL" id="CAH0992482.1"/>
    </source>
</evidence>
<dbReference type="InterPro" id="IPR013033">
    <property type="entry name" value="MinC"/>
</dbReference>
<comment type="similarity">
    <text evidence="1 6">Belongs to the MinC family.</text>
</comment>
<dbReference type="EMBL" id="CAKLPX010000003">
    <property type="protein sequence ID" value="CAH0992482.1"/>
    <property type="molecule type" value="Genomic_DNA"/>
</dbReference>
<evidence type="ECO:0000259" key="8">
    <source>
        <dbReference type="Pfam" id="PF03775"/>
    </source>
</evidence>
<comment type="caution">
    <text evidence="10">The sequence shown here is derived from an EMBL/GenBank/DDBJ whole genome shotgun (WGS) entry which is preliminary data.</text>
</comment>
<comment type="function">
    <text evidence="5 6">Cell division inhibitor that blocks the formation of polar Z ring septums. Rapidly oscillates between the poles of the cell to destabilize FtsZ filaments that have formed before they mature into polar Z rings. Prevents FtsZ polymerization.</text>
</comment>
<dbReference type="Gene3D" id="2.160.20.70">
    <property type="match status" value="1"/>
</dbReference>
<evidence type="ECO:0000256" key="3">
    <source>
        <dbReference type="ARBA" id="ARBA00023210"/>
    </source>
</evidence>
<evidence type="ECO:0000256" key="5">
    <source>
        <dbReference type="ARBA" id="ARBA00025606"/>
    </source>
</evidence>
<dbReference type="SUPFAM" id="SSF63848">
    <property type="entry name" value="Cell-division inhibitor MinC, C-terminal domain"/>
    <property type="match status" value="1"/>
</dbReference>
<gene>
    <name evidence="6 10" type="primary">minC</name>
    <name evidence="10" type="ORF">SIN8267_02608</name>
</gene>
<feature type="region of interest" description="Disordered" evidence="7">
    <location>
        <begin position="112"/>
        <end position="133"/>
    </location>
</feature>
<dbReference type="InterPro" id="IPR005526">
    <property type="entry name" value="Septum_form_inhib_MinC_C"/>
</dbReference>
<dbReference type="HAMAP" id="MF_00267">
    <property type="entry name" value="MinC"/>
    <property type="match status" value="1"/>
</dbReference>
<dbReference type="Gene3D" id="3.30.70.260">
    <property type="match status" value="1"/>
</dbReference>
<comment type="subunit">
    <text evidence="6">Interacts with MinD and FtsZ.</text>
</comment>
<dbReference type="Proteomes" id="UP000838100">
    <property type="component" value="Unassembled WGS sequence"/>
</dbReference>
<keyword evidence="2 6" id="KW-0132">Cell division</keyword>
<evidence type="ECO:0000313" key="11">
    <source>
        <dbReference type="Proteomes" id="UP000838100"/>
    </source>
</evidence>
<dbReference type="NCBIfam" id="TIGR01222">
    <property type="entry name" value="minC"/>
    <property type="match status" value="1"/>
</dbReference>
<sequence length="238" mass="26086">MISTSINSKSSRRCFRLKSGQQAITHLELTFFEAVAFEKTLIETVAKAPGFFQQTPIIIDARPDCPNFPLDTALMLCRQYGLLPIAVRSNNIELQQQAQNLRVAILSPRRSTKSALPSLPEAHKNNSTPSRKDTVIEQPVRSGQQVYAQGGDLIVVGSVSAGAEVLADGNIHIYGALRGRALAGVKGAKSARVFCQSLEAELVSIAGTFILYDELSKEYWQHAVHIQQQQQALTIQPM</sequence>
<dbReference type="RefSeq" id="WP_237445167.1">
    <property type="nucleotide sequence ID" value="NZ_CAKLPX010000003.1"/>
</dbReference>
<feature type="domain" description="Septum formation inhibitor MinC N-terminal" evidence="9">
    <location>
        <begin position="15"/>
        <end position="84"/>
    </location>
</feature>
<evidence type="ECO:0000256" key="6">
    <source>
        <dbReference type="HAMAP-Rule" id="MF_00267"/>
    </source>
</evidence>